<dbReference type="eggNOG" id="COG0801">
    <property type="taxonomic scope" value="Bacteria"/>
</dbReference>
<evidence type="ECO:0000256" key="6">
    <source>
        <dbReference type="ARBA" id="ARBA00022741"/>
    </source>
</evidence>
<evidence type="ECO:0000256" key="9">
    <source>
        <dbReference type="ARBA" id="ARBA00022909"/>
    </source>
</evidence>
<dbReference type="RefSeq" id="WP_007365853.1">
    <property type="nucleotide sequence ID" value="NZ_ACLR01000182.1"/>
</dbReference>
<evidence type="ECO:0000256" key="2">
    <source>
        <dbReference type="ARBA" id="ARBA00005810"/>
    </source>
</evidence>
<dbReference type="GO" id="GO:0046654">
    <property type="term" value="P:tetrahydrofolate biosynthetic process"/>
    <property type="evidence" value="ECO:0007669"/>
    <property type="project" value="UniProtKB-UniPathway"/>
</dbReference>
<dbReference type="InterPro" id="IPR000550">
    <property type="entry name" value="Hppk"/>
</dbReference>
<name>C2MD76_9PORP</name>
<dbReference type="UniPathway" id="UPA00077">
    <property type="reaction ID" value="UER00155"/>
</dbReference>
<evidence type="ECO:0000256" key="5">
    <source>
        <dbReference type="ARBA" id="ARBA00022679"/>
    </source>
</evidence>
<keyword evidence="9" id="KW-0289">Folate biosynthesis</keyword>
<dbReference type="Proteomes" id="UP000003303">
    <property type="component" value="Unassembled WGS sequence"/>
</dbReference>
<evidence type="ECO:0000256" key="1">
    <source>
        <dbReference type="ARBA" id="ARBA00005051"/>
    </source>
</evidence>
<dbReference type="NCBIfam" id="TIGR01498">
    <property type="entry name" value="folK"/>
    <property type="match status" value="1"/>
</dbReference>
<comment type="function">
    <text evidence="10">Catalyzes the transfer of pyrophosphate from adenosine triphosphate (ATP) to 6-hydroxymethyl-7,8-dihydropterin, an enzymatic step in folate biosynthesis pathway.</text>
</comment>
<dbReference type="GO" id="GO:0003848">
    <property type="term" value="F:2-amino-4-hydroxy-6-hydroxymethyldihydropteridine diphosphokinase activity"/>
    <property type="evidence" value="ECO:0007669"/>
    <property type="project" value="UniProtKB-EC"/>
</dbReference>
<evidence type="ECO:0000259" key="13">
    <source>
        <dbReference type="Pfam" id="PF01288"/>
    </source>
</evidence>
<comment type="similarity">
    <text evidence="2">Belongs to the HPPK family.</text>
</comment>
<reference evidence="14 15" key="1">
    <citation type="submission" date="2009-04" db="EMBL/GenBank/DDBJ databases">
        <authorList>
            <person name="Sebastian Y."/>
            <person name="Madupu R."/>
            <person name="Durkin A.S."/>
            <person name="Torralba M."/>
            <person name="Methe B."/>
            <person name="Sutton G.G."/>
            <person name="Strausberg R.L."/>
            <person name="Nelson K.E."/>
        </authorList>
    </citation>
    <scope>NUCLEOTIDE SEQUENCE [LARGE SCALE GENOMIC DNA]</scope>
    <source>
        <strain evidence="14 15">60-3</strain>
    </source>
</reference>
<proteinExistence type="inferred from homology"/>
<keyword evidence="7 14" id="KW-0418">Kinase</keyword>
<dbReference type="GO" id="GO:0016301">
    <property type="term" value="F:kinase activity"/>
    <property type="evidence" value="ECO:0007669"/>
    <property type="project" value="UniProtKB-KW"/>
</dbReference>
<dbReference type="GO" id="GO:0046656">
    <property type="term" value="P:folic acid biosynthetic process"/>
    <property type="evidence" value="ECO:0007669"/>
    <property type="project" value="UniProtKB-KW"/>
</dbReference>
<evidence type="ECO:0000313" key="14">
    <source>
        <dbReference type="EMBL" id="EEK16412.1"/>
    </source>
</evidence>
<dbReference type="InterPro" id="IPR035907">
    <property type="entry name" value="Hppk_sf"/>
</dbReference>
<evidence type="ECO:0000313" key="15">
    <source>
        <dbReference type="Proteomes" id="UP000003303"/>
    </source>
</evidence>
<dbReference type="EC" id="2.7.6.3" evidence="3"/>
<sequence length="155" mass="17295">MPTAYIALGSNLDEPRHQLLEAIRRMRLRGLQIHSIAPFVETRPVGFASEHLFLNSVVAVHTTATPAELLAQLQEIEREMGRLHKSHDGIYSDRVIDLDILLYDQRVVTTPELTIPHPRMCERAFVLQPLSYIAPELTIPTTGATVAQLLAALPS</sequence>
<evidence type="ECO:0000256" key="12">
    <source>
        <dbReference type="ARBA" id="ARBA00033413"/>
    </source>
</evidence>
<dbReference type="Gene3D" id="3.30.70.560">
    <property type="entry name" value="7,8-Dihydro-6-hydroxymethylpterin-pyrophosphokinase HPPK"/>
    <property type="match status" value="1"/>
</dbReference>
<evidence type="ECO:0000256" key="8">
    <source>
        <dbReference type="ARBA" id="ARBA00022840"/>
    </source>
</evidence>
<dbReference type="AlphaFoldDB" id="C2MD76"/>
<evidence type="ECO:0000256" key="11">
    <source>
        <dbReference type="ARBA" id="ARBA00029766"/>
    </source>
</evidence>
<dbReference type="PANTHER" id="PTHR43071:SF1">
    <property type="entry name" value="2-AMINO-4-HYDROXY-6-HYDROXYMETHYLDIHYDROPTERIDINE PYROPHOSPHOKINASE"/>
    <property type="match status" value="1"/>
</dbReference>
<comment type="pathway">
    <text evidence="1">Cofactor biosynthesis; tetrahydrofolate biosynthesis; 2-amino-4-hydroxy-6-hydroxymethyl-7,8-dihydropteridine diphosphate from 7,8-dihydroneopterin triphosphate: step 4/4.</text>
</comment>
<evidence type="ECO:0000256" key="10">
    <source>
        <dbReference type="ARBA" id="ARBA00029409"/>
    </source>
</evidence>
<keyword evidence="15" id="KW-1185">Reference proteome</keyword>
<dbReference type="Pfam" id="PF01288">
    <property type="entry name" value="HPPK"/>
    <property type="match status" value="1"/>
</dbReference>
<protein>
    <recommendedName>
        <fullName evidence="4">2-amino-4-hydroxy-6-hydroxymethyldihydropteridine pyrophosphokinase</fullName>
        <ecNumber evidence="3">2.7.6.3</ecNumber>
    </recommendedName>
    <alternativeName>
        <fullName evidence="11">6-hydroxymethyl-7,8-dihydropterin pyrophosphokinase</fullName>
    </alternativeName>
    <alternativeName>
        <fullName evidence="12">7,8-dihydro-6-hydroxymethylpterin-pyrophosphokinase</fullName>
    </alternativeName>
</protein>
<comment type="caution">
    <text evidence="14">The sequence shown here is derived from an EMBL/GenBank/DDBJ whole genome shotgun (WGS) entry which is preliminary data.</text>
</comment>
<evidence type="ECO:0000256" key="3">
    <source>
        <dbReference type="ARBA" id="ARBA00013253"/>
    </source>
</evidence>
<dbReference type="PANTHER" id="PTHR43071">
    <property type="entry name" value="2-AMINO-4-HYDROXY-6-HYDROXYMETHYLDIHYDROPTERIDINE PYROPHOSPHOKINASE"/>
    <property type="match status" value="1"/>
</dbReference>
<dbReference type="EMBL" id="ACLR01000182">
    <property type="protein sequence ID" value="EEK16412.1"/>
    <property type="molecule type" value="Genomic_DNA"/>
</dbReference>
<accession>C2MD76</accession>
<keyword evidence="6" id="KW-0547">Nucleotide-binding</keyword>
<evidence type="ECO:0000256" key="7">
    <source>
        <dbReference type="ARBA" id="ARBA00022777"/>
    </source>
</evidence>
<organism evidence="14 15">
    <name type="scientific">Porphyromonas uenonis 60-3</name>
    <dbReference type="NCBI Taxonomy" id="596327"/>
    <lineage>
        <taxon>Bacteria</taxon>
        <taxon>Pseudomonadati</taxon>
        <taxon>Bacteroidota</taxon>
        <taxon>Bacteroidia</taxon>
        <taxon>Bacteroidales</taxon>
        <taxon>Porphyromonadaceae</taxon>
        <taxon>Porphyromonas</taxon>
    </lineage>
</organism>
<gene>
    <name evidence="14" type="primary">folK</name>
    <name evidence="14" type="ORF">PORUE0001_0397</name>
</gene>
<keyword evidence="5 14" id="KW-0808">Transferase</keyword>
<evidence type="ECO:0000256" key="4">
    <source>
        <dbReference type="ARBA" id="ARBA00016218"/>
    </source>
</evidence>
<dbReference type="SUPFAM" id="SSF55083">
    <property type="entry name" value="6-hydroxymethyl-7,8-dihydropterin pyrophosphokinase, HPPK"/>
    <property type="match status" value="1"/>
</dbReference>
<dbReference type="GO" id="GO:0005524">
    <property type="term" value="F:ATP binding"/>
    <property type="evidence" value="ECO:0007669"/>
    <property type="project" value="UniProtKB-KW"/>
</dbReference>
<dbReference type="STRING" id="596327.PORUE0001_0397"/>
<keyword evidence="8" id="KW-0067">ATP-binding</keyword>
<dbReference type="OrthoDB" id="9808041at2"/>
<feature type="domain" description="7,8-dihydro-6-hydroxymethylpterin-pyrophosphokinase" evidence="13">
    <location>
        <begin position="5"/>
        <end position="135"/>
    </location>
</feature>
<dbReference type="CDD" id="cd00483">
    <property type="entry name" value="HPPK"/>
    <property type="match status" value="1"/>
</dbReference>